<evidence type="ECO:0000313" key="2">
    <source>
        <dbReference type="EMBL" id="QDV41184.1"/>
    </source>
</evidence>
<evidence type="ECO:0000256" key="1">
    <source>
        <dbReference type="SAM" id="MobiDB-lite"/>
    </source>
</evidence>
<dbReference type="EMBL" id="CP037423">
    <property type="protein sequence ID" value="QDV41184.1"/>
    <property type="molecule type" value="Genomic_DNA"/>
</dbReference>
<dbReference type="Proteomes" id="UP000319004">
    <property type="component" value="Chromosome"/>
</dbReference>
<dbReference type="KEGG" id="snep:Enr13x_10220"/>
<proteinExistence type="predicted"/>
<organism evidence="2 3">
    <name type="scientific">Stieleria neptunia</name>
    <dbReference type="NCBI Taxonomy" id="2527979"/>
    <lineage>
        <taxon>Bacteria</taxon>
        <taxon>Pseudomonadati</taxon>
        <taxon>Planctomycetota</taxon>
        <taxon>Planctomycetia</taxon>
        <taxon>Pirellulales</taxon>
        <taxon>Pirellulaceae</taxon>
        <taxon>Stieleria</taxon>
    </lineage>
</organism>
<accession>A0A518HK01</accession>
<evidence type="ECO:0000313" key="3">
    <source>
        <dbReference type="Proteomes" id="UP000319004"/>
    </source>
</evidence>
<keyword evidence="3" id="KW-1185">Reference proteome</keyword>
<dbReference type="RefSeq" id="WP_145384957.1">
    <property type="nucleotide sequence ID" value="NZ_CP037423.1"/>
</dbReference>
<name>A0A518HK01_9BACT</name>
<reference evidence="2 3" key="1">
    <citation type="submission" date="2019-03" db="EMBL/GenBank/DDBJ databases">
        <title>Deep-cultivation of Planctomycetes and their phenomic and genomic characterization uncovers novel biology.</title>
        <authorList>
            <person name="Wiegand S."/>
            <person name="Jogler M."/>
            <person name="Boedeker C."/>
            <person name="Pinto D."/>
            <person name="Vollmers J."/>
            <person name="Rivas-Marin E."/>
            <person name="Kohn T."/>
            <person name="Peeters S.H."/>
            <person name="Heuer A."/>
            <person name="Rast P."/>
            <person name="Oberbeckmann S."/>
            <person name="Bunk B."/>
            <person name="Jeske O."/>
            <person name="Meyerdierks A."/>
            <person name="Storesund J.E."/>
            <person name="Kallscheuer N."/>
            <person name="Luecker S."/>
            <person name="Lage O.M."/>
            <person name="Pohl T."/>
            <person name="Merkel B.J."/>
            <person name="Hornburger P."/>
            <person name="Mueller R.-W."/>
            <person name="Bruemmer F."/>
            <person name="Labrenz M."/>
            <person name="Spormann A.M."/>
            <person name="Op den Camp H."/>
            <person name="Overmann J."/>
            <person name="Amann R."/>
            <person name="Jetten M.S.M."/>
            <person name="Mascher T."/>
            <person name="Medema M.H."/>
            <person name="Devos D.P."/>
            <person name="Kaster A.-K."/>
            <person name="Ovreas L."/>
            <person name="Rohde M."/>
            <person name="Galperin M.Y."/>
            <person name="Jogler C."/>
        </authorList>
    </citation>
    <scope>NUCLEOTIDE SEQUENCE [LARGE SCALE GENOMIC DNA]</scope>
    <source>
        <strain evidence="2 3">Enr13</strain>
    </source>
</reference>
<gene>
    <name evidence="2" type="ORF">Enr13x_10220</name>
</gene>
<sequence length="168" mass="18369">MTLSKQAAAEIGQAAAADTTPQPRLMNGRCMVIAKEVFAATPGDDLDSKGFIALRWRVPAGDIRSHVAVFVAEGGARFVVDAAWQQYPFVAKMEKYSASTARKHRNLPNSGRDRADAKASNPATRVFVGTPEDWQDMVEGFNTIGGNGIARRMFTDDEAASRWMSFRD</sequence>
<feature type="region of interest" description="Disordered" evidence="1">
    <location>
        <begin position="101"/>
        <end position="121"/>
    </location>
</feature>
<dbReference type="AlphaFoldDB" id="A0A518HK01"/>
<protein>
    <submittedName>
        <fullName evidence="2">Uncharacterized protein</fullName>
    </submittedName>
</protein>
<dbReference type="OrthoDB" id="9843099at2"/>